<keyword evidence="7" id="KW-1185">Reference proteome</keyword>
<dbReference type="EMBL" id="CM029039">
    <property type="protein sequence ID" value="KAG2641746.1"/>
    <property type="molecule type" value="Genomic_DNA"/>
</dbReference>
<evidence type="ECO:0000313" key="7">
    <source>
        <dbReference type="Proteomes" id="UP000823388"/>
    </source>
</evidence>
<evidence type="ECO:0000256" key="5">
    <source>
        <dbReference type="ARBA" id="ARBA00023242"/>
    </source>
</evidence>
<dbReference type="Gene3D" id="2.40.330.10">
    <property type="entry name" value="DNA-binding pseudobarrel domain"/>
    <property type="match status" value="1"/>
</dbReference>
<organism evidence="6 7">
    <name type="scientific">Panicum virgatum</name>
    <name type="common">Blackwell switchgrass</name>
    <dbReference type="NCBI Taxonomy" id="38727"/>
    <lineage>
        <taxon>Eukaryota</taxon>
        <taxon>Viridiplantae</taxon>
        <taxon>Streptophyta</taxon>
        <taxon>Embryophyta</taxon>
        <taxon>Tracheophyta</taxon>
        <taxon>Spermatophyta</taxon>
        <taxon>Magnoliopsida</taxon>
        <taxon>Liliopsida</taxon>
        <taxon>Poales</taxon>
        <taxon>Poaceae</taxon>
        <taxon>PACMAD clade</taxon>
        <taxon>Panicoideae</taxon>
        <taxon>Panicodae</taxon>
        <taxon>Paniceae</taxon>
        <taxon>Panicinae</taxon>
        <taxon>Panicum</taxon>
        <taxon>Panicum sect. Hiantes</taxon>
    </lineage>
</organism>
<evidence type="ECO:0000256" key="2">
    <source>
        <dbReference type="ARBA" id="ARBA00023015"/>
    </source>
</evidence>
<evidence type="ECO:0000256" key="4">
    <source>
        <dbReference type="ARBA" id="ARBA00023163"/>
    </source>
</evidence>
<keyword evidence="3" id="KW-0238">DNA-binding</keyword>
<keyword evidence="4" id="KW-0804">Transcription</keyword>
<comment type="subcellular location">
    <subcellularLocation>
        <location evidence="1">Nucleus</location>
    </subcellularLocation>
</comment>
<dbReference type="Proteomes" id="UP000823388">
    <property type="component" value="Chromosome 2K"/>
</dbReference>
<dbReference type="SUPFAM" id="SSF101936">
    <property type="entry name" value="DNA-binding pseudobarrel domain"/>
    <property type="match status" value="1"/>
</dbReference>
<comment type="caution">
    <text evidence="6">The sequence shown here is derived from an EMBL/GenBank/DDBJ whole genome shotgun (WGS) entry which is preliminary data.</text>
</comment>
<reference evidence="6" key="1">
    <citation type="submission" date="2020-05" db="EMBL/GenBank/DDBJ databases">
        <title>WGS assembly of Panicum virgatum.</title>
        <authorList>
            <person name="Lovell J.T."/>
            <person name="Jenkins J."/>
            <person name="Shu S."/>
            <person name="Juenger T.E."/>
            <person name="Schmutz J."/>
        </authorList>
    </citation>
    <scope>NUCLEOTIDE SEQUENCE</scope>
    <source>
        <strain evidence="6">AP13</strain>
    </source>
</reference>
<evidence type="ECO:0008006" key="8">
    <source>
        <dbReference type="Google" id="ProtNLM"/>
    </source>
</evidence>
<evidence type="ECO:0000256" key="1">
    <source>
        <dbReference type="ARBA" id="ARBA00004123"/>
    </source>
</evidence>
<proteinExistence type="predicted"/>
<dbReference type="GO" id="GO:0003677">
    <property type="term" value="F:DNA binding"/>
    <property type="evidence" value="ECO:0007669"/>
    <property type="project" value="UniProtKB-KW"/>
</dbReference>
<name>A0A8T0W2Y1_PANVG</name>
<keyword evidence="2" id="KW-0805">Transcription regulation</keyword>
<dbReference type="AlphaFoldDB" id="A0A8T0W2Y1"/>
<protein>
    <recommendedName>
        <fullName evidence="8">TF-B3 domain-containing protein</fullName>
    </recommendedName>
</protein>
<evidence type="ECO:0000313" key="6">
    <source>
        <dbReference type="EMBL" id="KAG2641745.1"/>
    </source>
</evidence>
<sequence>MTPDLMQFMCNIWTSKDCTFPLHVCEMKPSQYFKTESSGFVPEEEMEVSLFYRNDNIRYEARKDTKGICRIRTGWAKFSRENGFQEGQIVVVRIDEEIEGELLITFHPLQAI</sequence>
<dbReference type="EMBL" id="CM029039">
    <property type="protein sequence ID" value="KAG2641745.1"/>
    <property type="molecule type" value="Genomic_DNA"/>
</dbReference>
<dbReference type="InterPro" id="IPR015300">
    <property type="entry name" value="DNA-bd_pseudobarrel_sf"/>
</dbReference>
<dbReference type="GO" id="GO:0005634">
    <property type="term" value="C:nucleus"/>
    <property type="evidence" value="ECO:0007669"/>
    <property type="project" value="UniProtKB-SubCell"/>
</dbReference>
<keyword evidence="5" id="KW-0539">Nucleus</keyword>
<accession>A0A8T0W2Y1</accession>
<evidence type="ECO:0000256" key="3">
    <source>
        <dbReference type="ARBA" id="ARBA00023125"/>
    </source>
</evidence>
<gene>
    <name evidence="6" type="ORF">PVAP13_2KG233500</name>
</gene>